<evidence type="ECO:0000256" key="10">
    <source>
        <dbReference type="ARBA" id="ARBA00022989"/>
    </source>
</evidence>
<evidence type="ECO:0000256" key="11">
    <source>
        <dbReference type="ARBA" id="ARBA00023098"/>
    </source>
</evidence>
<evidence type="ECO:0000256" key="9">
    <source>
        <dbReference type="ARBA" id="ARBA00022840"/>
    </source>
</evidence>
<keyword evidence="5" id="KW-0808">Transferase</keyword>
<feature type="transmembrane region" description="Helical" evidence="19">
    <location>
        <begin position="38"/>
        <end position="56"/>
    </location>
</feature>
<keyword evidence="11" id="KW-0443">Lipid metabolism</keyword>
<evidence type="ECO:0000256" key="12">
    <source>
        <dbReference type="ARBA" id="ARBA00023136"/>
    </source>
</evidence>
<keyword evidence="18" id="KW-0479">Metal-binding</keyword>
<evidence type="ECO:0000256" key="1">
    <source>
        <dbReference type="ARBA" id="ARBA00004651"/>
    </source>
</evidence>
<dbReference type="PANTHER" id="PTHR34299:SF1">
    <property type="entry name" value="DIACYLGLYCEROL KINASE"/>
    <property type="match status" value="1"/>
</dbReference>
<keyword evidence="9 17" id="KW-0067">ATP-binding</keyword>
<feature type="binding site" evidence="17">
    <location>
        <position position="14"/>
    </location>
    <ligand>
        <name>ATP</name>
        <dbReference type="ChEBI" id="CHEBI:30616"/>
    </ligand>
</feature>
<name>A0A0R2I8A0_9LACO</name>
<comment type="subcellular location">
    <subcellularLocation>
        <location evidence="1">Cell membrane</location>
        <topology evidence="1">Multi-pass membrane protein</topology>
    </subcellularLocation>
</comment>
<dbReference type="OrthoDB" id="9789934at2"/>
<proteinExistence type="inferred from homology"/>
<evidence type="ECO:0000256" key="19">
    <source>
        <dbReference type="SAM" id="Phobius"/>
    </source>
</evidence>
<evidence type="ECO:0000256" key="2">
    <source>
        <dbReference type="ARBA" id="ARBA00005967"/>
    </source>
</evidence>
<dbReference type="PATRIC" id="fig|396268.3.peg.455"/>
<evidence type="ECO:0000256" key="18">
    <source>
        <dbReference type="PIRSR" id="PIRSR600829-4"/>
    </source>
</evidence>
<dbReference type="EMBL" id="JQBW01000009">
    <property type="protein sequence ID" value="KRN58821.1"/>
    <property type="molecule type" value="Genomic_DNA"/>
</dbReference>
<evidence type="ECO:0000256" key="5">
    <source>
        <dbReference type="ARBA" id="ARBA00022679"/>
    </source>
</evidence>
<comment type="similarity">
    <text evidence="2">Belongs to the bacterial diacylglycerol kinase family.</text>
</comment>
<dbReference type="RefSeq" id="WP_057741047.1">
    <property type="nucleotide sequence ID" value="NZ_JQBW01000009.1"/>
</dbReference>
<comment type="cofactor">
    <cofactor evidence="18">
        <name>Mg(2+)</name>
        <dbReference type="ChEBI" id="CHEBI:18420"/>
    </cofactor>
    <text evidence="18">Mn(2+), Zn(2+), Cd(2+) and Co(2+) support activity to lesser extents.</text>
</comment>
<keyword evidence="7 17" id="KW-0547">Nucleotide-binding</keyword>
<dbReference type="GO" id="GO:0005886">
    <property type="term" value="C:plasma membrane"/>
    <property type="evidence" value="ECO:0007669"/>
    <property type="project" value="UniProtKB-SubCell"/>
</dbReference>
<keyword evidence="10 19" id="KW-1133">Transmembrane helix</keyword>
<feature type="binding site" evidence="18">
    <location>
        <position position="33"/>
    </location>
    <ligand>
        <name>a divalent metal cation</name>
        <dbReference type="ChEBI" id="CHEBI:60240"/>
    </ligand>
</feature>
<keyword evidence="4" id="KW-0444">Lipid biosynthesis</keyword>
<organism evidence="20 21">
    <name type="scientific">Limosilactobacillus secaliphilus</name>
    <dbReference type="NCBI Taxonomy" id="396268"/>
    <lineage>
        <taxon>Bacteria</taxon>
        <taxon>Bacillati</taxon>
        <taxon>Bacillota</taxon>
        <taxon>Bacilli</taxon>
        <taxon>Lactobacillales</taxon>
        <taxon>Lactobacillaceae</taxon>
        <taxon>Limosilactobacillus</taxon>
    </lineage>
</organism>
<evidence type="ECO:0000313" key="20">
    <source>
        <dbReference type="EMBL" id="KRN58821.1"/>
    </source>
</evidence>
<protein>
    <submittedName>
        <fullName evidence="20">Diacylglycerol kinase</fullName>
    </submittedName>
</protein>
<accession>A0A0R2I8A0</accession>
<dbReference type="PANTHER" id="PTHR34299">
    <property type="entry name" value="DIACYLGLYCEROL KINASE"/>
    <property type="match status" value="1"/>
</dbReference>
<keyword evidence="13" id="KW-0594">Phospholipid biosynthesis</keyword>
<keyword evidence="6 19" id="KW-0812">Transmembrane</keyword>
<sequence>MAFPDKHQTSKNRRFLQALYHALQGIGAVIKQERNMRFHVFSAVMVIIVGCCLRLNAHQWLWLFLAITAVFAAEFLNTVVETMCDLIVGHHYDPNVKKAKDVAAGMVLLMAAFAVCVGLLIMGPPLLKVIGG</sequence>
<keyword evidence="18" id="KW-0460">Magnesium</keyword>
<keyword evidence="14" id="KW-1208">Phospholipid metabolism</keyword>
<dbReference type="GO" id="GO:0005524">
    <property type="term" value="F:ATP binding"/>
    <property type="evidence" value="ECO:0007669"/>
    <property type="project" value="UniProtKB-KW"/>
</dbReference>
<dbReference type="InterPro" id="IPR000829">
    <property type="entry name" value="DAGK"/>
</dbReference>
<feature type="binding site" evidence="16">
    <location>
        <position position="74"/>
    </location>
    <ligand>
        <name>substrate</name>
    </ligand>
</feature>
<feature type="transmembrane region" description="Helical" evidence="19">
    <location>
        <begin position="62"/>
        <end position="80"/>
    </location>
</feature>
<evidence type="ECO:0000256" key="6">
    <source>
        <dbReference type="ARBA" id="ARBA00022692"/>
    </source>
</evidence>
<evidence type="ECO:0000256" key="3">
    <source>
        <dbReference type="ARBA" id="ARBA00022475"/>
    </source>
</evidence>
<keyword evidence="8 20" id="KW-0418">Kinase</keyword>
<gene>
    <name evidence="20" type="ORF">IV45_GL000448</name>
</gene>
<keyword evidence="12 19" id="KW-0472">Membrane</keyword>
<comment type="caution">
    <text evidence="20">The sequence shown here is derived from an EMBL/GenBank/DDBJ whole genome shotgun (WGS) entry which is preliminary data.</text>
</comment>
<feature type="binding site" evidence="16">
    <location>
        <position position="14"/>
    </location>
    <ligand>
        <name>substrate</name>
    </ligand>
</feature>
<dbReference type="InterPro" id="IPR036945">
    <property type="entry name" value="DAGK_sf"/>
</dbReference>
<evidence type="ECO:0000256" key="16">
    <source>
        <dbReference type="PIRSR" id="PIRSR600829-2"/>
    </source>
</evidence>
<feature type="binding site" evidence="17">
    <location>
        <position position="33"/>
    </location>
    <ligand>
        <name>ATP</name>
        <dbReference type="ChEBI" id="CHEBI:30616"/>
    </ligand>
</feature>
<feature type="active site" description="Proton acceptor" evidence="15">
    <location>
        <position position="74"/>
    </location>
</feature>
<evidence type="ECO:0000313" key="21">
    <source>
        <dbReference type="Proteomes" id="UP000050934"/>
    </source>
</evidence>
<evidence type="ECO:0000256" key="14">
    <source>
        <dbReference type="ARBA" id="ARBA00023264"/>
    </source>
</evidence>
<dbReference type="GO" id="GO:0016301">
    <property type="term" value="F:kinase activity"/>
    <property type="evidence" value="ECO:0007669"/>
    <property type="project" value="UniProtKB-KW"/>
</dbReference>
<evidence type="ECO:0000256" key="15">
    <source>
        <dbReference type="PIRSR" id="PIRSR600829-1"/>
    </source>
</evidence>
<dbReference type="CDD" id="cd14265">
    <property type="entry name" value="UDPK_IM_like"/>
    <property type="match status" value="1"/>
</dbReference>
<evidence type="ECO:0000256" key="8">
    <source>
        <dbReference type="ARBA" id="ARBA00022777"/>
    </source>
</evidence>
<dbReference type="Gene3D" id="1.10.287.3610">
    <property type="match status" value="1"/>
</dbReference>
<dbReference type="GO" id="GO:0046872">
    <property type="term" value="F:metal ion binding"/>
    <property type="evidence" value="ECO:0007669"/>
    <property type="project" value="UniProtKB-KW"/>
</dbReference>
<feature type="transmembrane region" description="Helical" evidence="19">
    <location>
        <begin position="101"/>
        <end position="122"/>
    </location>
</feature>
<evidence type="ECO:0000256" key="13">
    <source>
        <dbReference type="ARBA" id="ARBA00023209"/>
    </source>
</evidence>
<dbReference type="Proteomes" id="UP000050934">
    <property type="component" value="Unassembled WGS sequence"/>
</dbReference>
<reference evidence="20 21" key="1">
    <citation type="journal article" date="2015" name="Genome Announc.">
        <title>Expanding the biotechnology potential of lactobacilli through comparative genomics of 213 strains and associated genera.</title>
        <authorList>
            <person name="Sun Z."/>
            <person name="Harris H.M."/>
            <person name="McCann A."/>
            <person name="Guo C."/>
            <person name="Argimon S."/>
            <person name="Zhang W."/>
            <person name="Yang X."/>
            <person name="Jeffery I.B."/>
            <person name="Cooney J.C."/>
            <person name="Kagawa T.F."/>
            <person name="Liu W."/>
            <person name="Song Y."/>
            <person name="Salvetti E."/>
            <person name="Wrobel A."/>
            <person name="Rasinkangas P."/>
            <person name="Parkhill J."/>
            <person name="Rea M.C."/>
            <person name="O'Sullivan O."/>
            <person name="Ritari J."/>
            <person name="Douillard F.P."/>
            <person name="Paul Ross R."/>
            <person name="Yang R."/>
            <person name="Briner A.E."/>
            <person name="Felis G.E."/>
            <person name="de Vos W.M."/>
            <person name="Barrangou R."/>
            <person name="Klaenhammer T.R."/>
            <person name="Caufield P.W."/>
            <person name="Cui Y."/>
            <person name="Zhang H."/>
            <person name="O'Toole P.W."/>
        </authorList>
    </citation>
    <scope>NUCLEOTIDE SEQUENCE [LARGE SCALE GENOMIC DNA]</scope>
    <source>
        <strain evidence="20 21">DSM 17896</strain>
    </source>
</reference>
<evidence type="ECO:0000256" key="7">
    <source>
        <dbReference type="ARBA" id="ARBA00022741"/>
    </source>
</evidence>
<evidence type="ECO:0000256" key="4">
    <source>
        <dbReference type="ARBA" id="ARBA00022516"/>
    </source>
</evidence>
<dbReference type="Pfam" id="PF01219">
    <property type="entry name" value="DAGK_prokar"/>
    <property type="match status" value="1"/>
</dbReference>
<dbReference type="AlphaFoldDB" id="A0A0R2I8A0"/>
<feature type="binding site" evidence="18">
    <location>
        <position position="81"/>
    </location>
    <ligand>
        <name>a divalent metal cation</name>
        <dbReference type="ChEBI" id="CHEBI:60240"/>
    </ligand>
</feature>
<feature type="binding site" evidence="17">
    <location>
        <begin position="100"/>
        <end position="101"/>
    </location>
    <ligand>
        <name>ATP</name>
        <dbReference type="ChEBI" id="CHEBI:30616"/>
    </ligand>
</feature>
<feature type="binding site" evidence="17">
    <location>
        <position position="81"/>
    </location>
    <ligand>
        <name>ATP</name>
        <dbReference type="ChEBI" id="CHEBI:30616"/>
    </ligand>
</feature>
<dbReference type="STRING" id="396268.IV45_GL000448"/>
<keyword evidence="3" id="KW-1003">Cell membrane</keyword>
<evidence type="ECO:0000256" key="17">
    <source>
        <dbReference type="PIRSR" id="PIRSR600829-3"/>
    </source>
</evidence>
<dbReference type="GO" id="GO:0008654">
    <property type="term" value="P:phospholipid biosynthetic process"/>
    <property type="evidence" value="ECO:0007669"/>
    <property type="project" value="UniProtKB-KW"/>
</dbReference>
<dbReference type="InterPro" id="IPR033717">
    <property type="entry name" value="UDPK"/>
</dbReference>
<keyword evidence="21" id="KW-1185">Reference proteome</keyword>